<protein>
    <submittedName>
        <fullName evidence="2">ABC transporter permease</fullName>
    </submittedName>
</protein>
<proteinExistence type="predicted"/>
<feature type="transmembrane region" description="Helical" evidence="1">
    <location>
        <begin position="170"/>
        <end position="191"/>
    </location>
</feature>
<evidence type="ECO:0000313" key="3">
    <source>
        <dbReference type="Proteomes" id="UP000502035"/>
    </source>
</evidence>
<keyword evidence="1" id="KW-0812">Transmembrane</keyword>
<reference evidence="2 3" key="1">
    <citation type="submission" date="2020-03" db="EMBL/GenBank/DDBJ databases">
        <title>Nocardioides sp. nov., isolated from fish.</title>
        <authorList>
            <person name="Hyun D.-W."/>
            <person name="Bae J.-W."/>
        </authorList>
    </citation>
    <scope>NUCLEOTIDE SEQUENCE [LARGE SCALE GENOMIC DNA]</scope>
    <source>
        <strain evidence="2 3">HDW12A</strain>
    </source>
</reference>
<dbReference type="AlphaFoldDB" id="A0A6G7YBV1"/>
<organism evidence="2 3">
    <name type="scientific">Nocardioides piscis</name>
    <dbReference type="NCBI Taxonomy" id="2714938"/>
    <lineage>
        <taxon>Bacteria</taxon>
        <taxon>Bacillati</taxon>
        <taxon>Actinomycetota</taxon>
        <taxon>Actinomycetes</taxon>
        <taxon>Propionibacteriales</taxon>
        <taxon>Nocardioidaceae</taxon>
        <taxon>Nocardioides</taxon>
    </lineage>
</organism>
<accession>A0A6G7YBV1</accession>
<feature type="transmembrane region" description="Helical" evidence="1">
    <location>
        <begin position="197"/>
        <end position="216"/>
    </location>
</feature>
<feature type="transmembrane region" description="Helical" evidence="1">
    <location>
        <begin position="228"/>
        <end position="248"/>
    </location>
</feature>
<sequence length="291" mass="30344">MAERTGTIHDIGYRGYDGPREGSAALATQLFVTGLRHAFGLGRSGKSKILPFVLLAMCTVPAAILVGVVTITGLSELPVSYASYVNQVQSLIALFAAAQAPVLFSRDLRHRSIVLYLARPLSPSTFALVRWLSLTTALIVFIAGPVLVLYAGALLAGLEVGTQTRALGKALVLVVVLAATLAGLTGLISSYSLRRGFAIVGSVVMLVVVGTLVTIVQAVAQEEGLPEVGLAAGLFSPGSLYYGLADAWDAGVEMFTEPTGAWVVAYAAVSLLVVTGSVLLLVRRFTKAGAR</sequence>
<feature type="transmembrane region" description="Helical" evidence="1">
    <location>
        <begin position="260"/>
        <end position="282"/>
    </location>
</feature>
<feature type="transmembrane region" description="Helical" evidence="1">
    <location>
        <begin position="49"/>
        <end position="72"/>
    </location>
</feature>
<gene>
    <name evidence="2" type="ORF">G7071_01280</name>
</gene>
<dbReference type="RefSeq" id="WP_166313950.1">
    <property type="nucleotide sequence ID" value="NZ_CP049866.1"/>
</dbReference>
<keyword evidence="1" id="KW-1133">Transmembrane helix</keyword>
<evidence type="ECO:0000256" key="1">
    <source>
        <dbReference type="SAM" id="Phobius"/>
    </source>
</evidence>
<dbReference type="KEGG" id="npi:G7071_01280"/>
<keyword evidence="3" id="KW-1185">Reference proteome</keyword>
<keyword evidence="1" id="KW-0472">Membrane</keyword>
<evidence type="ECO:0000313" key="2">
    <source>
        <dbReference type="EMBL" id="QIK74273.1"/>
    </source>
</evidence>
<dbReference type="Proteomes" id="UP000502035">
    <property type="component" value="Chromosome"/>
</dbReference>
<feature type="transmembrane region" description="Helical" evidence="1">
    <location>
        <begin position="138"/>
        <end position="158"/>
    </location>
</feature>
<name>A0A6G7YBV1_9ACTN</name>
<dbReference type="EMBL" id="CP049866">
    <property type="protein sequence ID" value="QIK74273.1"/>
    <property type="molecule type" value="Genomic_DNA"/>
</dbReference>